<protein>
    <submittedName>
        <fullName evidence="1">Uncharacterized protein</fullName>
    </submittedName>
</protein>
<accession>A0ABY7BCN7</accession>
<reference evidence="1" key="1">
    <citation type="submission" date="2022-12" db="EMBL/GenBank/DDBJ databases">
        <authorList>
            <person name="Bing R.G."/>
            <person name="Willard D.J."/>
            <person name="Manesh M.J.H."/>
            <person name="Laemthong T."/>
            <person name="Crosby J.R."/>
            <person name="Kelly R.M."/>
        </authorList>
    </citation>
    <scope>NUCLEOTIDE SEQUENCE</scope>
    <source>
        <strain evidence="1">DSM 8991</strain>
    </source>
</reference>
<name>A0ABY7BCN7_9FIRM</name>
<gene>
    <name evidence="1" type="ORF">OTJ99_001329</name>
</gene>
<sequence length="368" mass="42039">MILKSADKLQRSFKHANCRIQSLCDLLSLHNIFINPNLLYIHCFNILAALCYIPYKNLEYLFLVGFNEYFEETFFDENNIKYHVTDKINSINDIVTFIKEGVPIYTLCDANTISTLNIPKNDVQIGVCSGVVVVGVDFPTKVICNQILPQGKCELLPIDYSIFSRARTLRVYPSSPQNRCIYLELDENQTTAISKRINDVDIMMGKLSKCFRNILNDSNLLIISNVGVKGICNFGAFYALKSELKVLSEIDNIARVSSEIIDKVFTLKILLLRKSLVSGSSSFNRHELADALFALYEITRDSRLKKASVLFRESGNKLRQISRFLYSVGNYTRCKKEFIGKIIDMFDEVLNLERRASEILANLTYYNT</sequence>
<evidence type="ECO:0000313" key="1">
    <source>
        <dbReference type="EMBL" id="WAM30573.1"/>
    </source>
</evidence>
<dbReference type="RefSeq" id="WP_045164766.1">
    <property type="nucleotide sequence ID" value="NZ_CP113864.1"/>
</dbReference>
<dbReference type="EMBL" id="CP113864">
    <property type="protein sequence ID" value="WAM30573.1"/>
    <property type="molecule type" value="Genomic_DNA"/>
</dbReference>
<dbReference type="Proteomes" id="UP001164745">
    <property type="component" value="Chromosome"/>
</dbReference>
<keyword evidence="2" id="KW-1185">Reference proteome</keyword>
<organism evidence="1 2">
    <name type="scientific">Caldicellulosiruptor naganoensis</name>
    <dbReference type="NCBI Taxonomy" id="29324"/>
    <lineage>
        <taxon>Bacteria</taxon>
        <taxon>Bacillati</taxon>
        <taxon>Bacillota</taxon>
        <taxon>Bacillota incertae sedis</taxon>
        <taxon>Caldicellulosiruptorales</taxon>
        <taxon>Caldicellulosiruptoraceae</taxon>
        <taxon>Caldicellulosiruptor</taxon>
    </lineage>
</organism>
<evidence type="ECO:0000313" key="2">
    <source>
        <dbReference type="Proteomes" id="UP001164745"/>
    </source>
</evidence>
<proteinExistence type="predicted"/>